<dbReference type="EMBL" id="CP080467">
    <property type="protein sequence ID" value="UNO49708.1"/>
    <property type="molecule type" value="Genomic_DNA"/>
</dbReference>
<keyword evidence="1 3" id="KW-0808">Transferase</keyword>
<keyword evidence="4" id="KW-1185">Reference proteome</keyword>
<organism evidence="3 4">
    <name type="scientific">Alicyclobacillus acidoterrestris (strain ATCC 49025 / DSM 3922 / CIP 106132 / NCIMB 13137 / GD3B)</name>
    <dbReference type="NCBI Taxonomy" id="1356854"/>
    <lineage>
        <taxon>Bacteria</taxon>
        <taxon>Bacillati</taxon>
        <taxon>Bacillota</taxon>
        <taxon>Bacilli</taxon>
        <taxon>Bacillales</taxon>
        <taxon>Alicyclobacillaceae</taxon>
        <taxon>Alicyclobacillus</taxon>
    </lineage>
</organism>
<dbReference type="PANTHER" id="PTHR19136">
    <property type="entry name" value="MOLYBDENUM COFACTOR GUANYLYLTRANSFERASE"/>
    <property type="match status" value="1"/>
</dbReference>
<gene>
    <name evidence="3" type="ORF">K1I37_04010</name>
</gene>
<dbReference type="OrthoDB" id="9788394at2"/>
<sequence length="216" mass="22835">MGPDVCVVVAGGQSRRMQPLGDKLLLPRAPLSPPILAHVLTVAASLCDCVIVAHAPGPVRDVVARHLPVSCANKIDWQLDAVPWSGPLTALAHVFTSARVQEANTVGVVAGDLPGITADVLQRCHAALAASEAADGAALVRDGRIQPLIACYRHRAVAAVVDAVAAGQVRLMGVLDRLNVIPVALEDGTPEWRIRPVHTPEDYEAWLAWRAAFETS</sequence>
<dbReference type="Proteomes" id="UP000829401">
    <property type="component" value="Chromosome"/>
</dbReference>
<dbReference type="RefSeq" id="WP_031218977.1">
    <property type="nucleotide sequence ID" value="NZ_AURB01000151.1"/>
</dbReference>
<accession>A0A9E6ZIK4</accession>
<dbReference type="PANTHER" id="PTHR19136:SF81">
    <property type="entry name" value="MOLYBDENUM COFACTOR GUANYLYLTRANSFERASE"/>
    <property type="match status" value="1"/>
</dbReference>
<dbReference type="Gene3D" id="3.90.550.10">
    <property type="entry name" value="Spore Coat Polysaccharide Biosynthesis Protein SpsA, Chain A"/>
    <property type="match status" value="1"/>
</dbReference>
<reference evidence="4" key="1">
    <citation type="journal article" date="2022" name="G3 (Bethesda)">
        <title>Unveiling the complete genome sequence of Alicyclobacillus acidoterrestris DSM 3922T, a taint-producing strain.</title>
        <authorList>
            <person name="Leonardo I.C."/>
            <person name="Barreto Crespo M.T."/>
            <person name="Gaspar F.B."/>
        </authorList>
    </citation>
    <scope>NUCLEOTIDE SEQUENCE [LARGE SCALE GENOMIC DNA]</scope>
    <source>
        <strain evidence="4">DSM 3922</strain>
    </source>
</reference>
<dbReference type="KEGG" id="aaco:K1I37_04010"/>
<evidence type="ECO:0000259" key="2">
    <source>
        <dbReference type="Pfam" id="PF12804"/>
    </source>
</evidence>
<feature type="domain" description="MobA-like NTP transferase" evidence="2">
    <location>
        <begin position="6"/>
        <end position="176"/>
    </location>
</feature>
<dbReference type="InterPro" id="IPR029044">
    <property type="entry name" value="Nucleotide-diphossugar_trans"/>
</dbReference>
<dbReference type="Pfam" id="PF12804">
    <property type="entry name" value="NTP_transf_3"/>
    <property type="match status" value="1"/>
</dbReference>
<name>A0A9E6ZIK4_ALIAG</name>
<evidence type="ECO:0000256" key="1">
    <source>
        <dbReference type="ARBA" id="ARBA00022679"/>
    </source>
</evidence>
<protein>
    <submittedName>
        <fullName evidence="3">NTP transferase domain-containing protein</fullName>
    </submittedName>
</protein>
<dbReference type="GO" id="GO:0016779">
    <property type="term" value="F:nucleotidyltransferase activity"/>
    <property type="evidence" value="ECO:0007669"/>
    <property type="project" value="UniProtKB-ARBA"/>
</dbReference>
<dbReference type="AlphaFoldDB" id="A0A9E6ZIK4"/>
<dbReference type="SUPFAM" id="SSF53448">
    <property type="entry name" value="Nucleotide-diphospho-sugar transferases"/>
    <property type="match status" value="1"/>
</dbReference>
<dbReference type="InterPro" id="IPR025877">
    <property type="entry name" value="MobA-like_NTP_Trfase"/>
</dbReference>
<evidence type="ECO:0000313" key="3">
    <source>
        <dbReference type="EMBL" id="UNO49708.1"/>
    </source>
</evidence>
<evidence type="ECO:0000313" key="4">
    <source>
        <dbReference type="Proteomes" id="UP000829401"/>
    </source>
</evidence>
<proteinExistence type="predicted"/>